<organism evidence="6">
    <name type="scientific">Halalkalibacterium halodurans</name>
    <name type="common">Bacillus halodurans</name>
    <dbReference type="NCBI Taxonomy" id="86665"/>
    <lineage>
        <taxon>Bacteria</taxon>
        <taxon>Bacillati</taxon>
        <taxon>Bacillota</taxon>
        <taxon>Bacilli</taxon>
        <taxon>Bacillales</taxon>
        <taxon>Bacillaceae</taxon>
        <taxon>Halalkalibacterium (ex Joshi et al. 2022)</taxon>
    </lineage>
</organism>
<dbReference type="GO" id="GO:0004601">
    <property type="term" value="F:peroxidase activity"/>
    <property type="evidence" value="ECO:0007669"/>
    <property type="project" value="UniProtKB-KW"/>
</dbReference>
<dbReference type="PANTHER" id="PTHR11592:SF78">
    <property type="entry name" value="GLUTATHIONE PEROXIDASE"/>
    <property type="match status" value="1"/>
</dbReference>
<feature type="active site" evidence="4">
    <location>
        <position position="35"/>
    </location>
</feature>
<proteinExistence type="inferred from homology"/>
<evidence type="ECO:0000256" key="3">
    <source>
        <dbReference type="ARBA" id="ARBA00023002"/>
    </source>
</evidence>
<dbReference type="Pfam" id="PF00255">
    <property type="entry name" value="GSHPx"/>
    <property type="match status" value="1"/>
</dbReference>
<accession>A0A0M0KHS8</accession>
<keyword evidence="2 5" id="KW-0575">Peroxidase</keyword>
<dbReference type="PRINTS" id="PR01011">
    <property type="entry name" value="GLUTPROXDASE"/>
</dbReference>
<dbReference type="InterPro" id="IPR000889">
    <property type="entry name" value="Glutathione_peroxidase"/>
</dbReference>
<dbReference type="InterPro" id="IPR029759">
    <property type="entry name" value="GPX_AS"/>
</dbReference>
<protein>
    <recommendedName>
        <fullName evidence="5">Glutathione peroxidase</fullName>
    </recommendedName>
</protein>
<evidence type="ECO:0000313" key="6">
    <source>
        <dbReference type="EMBL" id="KOO38391.1"/>
    </source>
</evidence>
<dbReference type="InterPro" id="IPR029760">
    <property type="entry name" value="GPX_CS"/>
</dbReference>
<evidence type="ECO:0000256" key="1">
    <source>
        <dbReference type="ARBA" id="ARBA00006926"/>
    </source>
</evidence>
<accession>A0A4Y7WX40</accession>
<dbReference type="SMR" id="A0A0M0KHS8"/>
<evidence type="ECO:0000256" key="5">
    <source>
        <dbReference type="RuleBase" id="RU000499"/>
    </source>
</evidence>
<dbReference type="PANTHER" id="PTHR11592">
    <property type="entry name" value="GLUTATHIONE PEROXIDASE"/>
    <property type="match status" value="1"/>
</dbReference>
<dbReference type="RefSeq" id="WP_010898978.1">
    <property type="nucleotide sequence ID" value="NZ_CP040441.1"/>
</dbReference>
<dbReference type="GO" id="GO:0034599">
    <property type="term" value="P:cellular response to oxidative stress"/>
    <property type="evidence" value="ECO:0007669"/>
    <property type="project" value="TreeGrafter"/>
</dbReference>
<dbReference type="PROSITE" id="PS00460">
    <property type="entry name" value="GLUTATHIONE_PEROXID_1"/>
    <property type="match status" value="1"/>
</dbReference>
<dbReference type="OMA" id="QCGLTKQ"/>
<dbReference type="FunFam" id="3.40.30.10:FF:000010">
    <property type="entry name" value="Glutathione peroxidase"/>
    <property type="match status" value="1"/>
</dbReference>
<dbReference type="InterPro" id="IPR036249">
    <property type="entry name" value="Thioredoxin-like_sf"/>
</dbReference>
<evidence type="ECO:0000256" key="4">
    <source>
        <dbReference type="PIRSR" id="PIRSR000303-1"/>
    </source>
</evidence>
<dbReference type="Gene3D" id="3.40.30.10">
    <property type="entry name" value="Glutaredoxin"/>
    <property type="match status" value="1"/>
</dbReference>
<name>A0A0M0KHS8_ALKHA</name>
<reference evidence="6" key="1">
    <citation type="submission" date="2015-08" db="EMBL/GenBank/DDBJ databases">
        <title>Complete DNA Sequence of Pseudomonas syringae pv. actinidiae, the Causal Agent of Kiwifruit Canker Disease.</title>
        <authorList>
            <person name="Rikkerink E.H.A."/>
            <person name="Fineran P.C."/>
        </authorList>
    </citation>
    <scope>NUCLEOTIDE SEQUENCE</scope>
    <source>
        <strain evidence="6">DSM 13666</strain>
    </source>
</reference>
<dbReference type="PATRIC" id="fig|136160.3.peg.1408"/>
<sequence length="157" mass="17979">MSIHEFSARLINGEEKALSDYKDQVLLIVNTASKCGLTPQYEELQILYETYKDQGFTVLGFPSNQFMNQEPGDHNEIAAFCERNYGVSFPIFEKVKVNGKEAHPLFQYLTSQQGGLFTEKIKWNFTKFLIDRSGNVVKRYAPSTSPIKIKDDIEELL</sequence>
<evidence type="ECO:0000256" key="2">
    <source>
        <dbReference type="ARBA" id="ARBA00022559"/>
    </source>
</evidence>
<dbReference type="PROSITE" id="PS00763">
    <property type="entry name" value="GLUTATHIONE_PEROXID_2"/>
    <property type="match status" value="1"/>
</dbReference>
<gene>
    <name evidence="6" type="ORF">AMD02_05560</name>
</gene>
<keyword evidence="3 5" id="KW-0560">Oxidoreductase</keyword>
<dbReference type="CDD" id="cd00340">
    <property type="entry name" value="GSH_Peroxidase"/>
    <property type="match status" value="1"/>
</dbReference>
<dbReference type="GeneID" id="87598358"/>
<dbReference type="PIRSF" id="PIRSF000303">
    <property type="entry name" value="Glutathion_perox"/>
    <property type="match status" value="1"/>
</dbReference>
<dbReference type="EMBL" id="LILD01000001">
    <property type="protein sequence ID" value="KOO38391.1"/>
    <property type="molecule type" value="Genomic_DNA"/>
</dbReference>
<dbReference type="AlphaFoldDB" id="A0A0M0KHS8"/>
<comment type="similarity">
    <text evidence="1 5">Belongs to the glutathione peroxidase family.</text>
</comment>
<dbReference type="SUPFAM" id="SSF52833">
    <property type="entry name" value="Thioredoxin-like"/>
    <property type="match status" value="1"/>
</dbReference>
<dbReference type="PROSITE" id="PS51355">
    <property type="entry name" value="GLUTATHIONE_PEROXID_3"/>
    <property type="match status" value="1"/>
</dbReference>
<comment type="caution">
    <text evidence="6">The sequence shown here is derived from an EMBL/GenBank/DDBJ whole genome shotgun (WGS) entry which is preliminary data.</text>
</comment>